<proteinExistence type="predicted"/>
<evidence type="ECO:0008006" key="3">
    <source>
        <dbReference type="Google" id="ProtNLM"/>
    </source>
</evidence>
<name>D6X3M3_TRICA</name>
<gene>
    <name evidence="1" type="primary">GLEAN_16095</name>
    <name evidence="1" type="ORF">TcasGA2_TC016095</name>
</gene>
<dbReference type="PANTHER" id="PTHR47326:SF1">
    <property type="entry name" value="HTH PSQ-TYPE DOMAIN-CONTAINING PROTEIN"/>
    <property type="match status" value="1"/>
</dbReference>
<dbReference type="Proteomes" id="UP000007266">
    <property type="component" value="Linkage group 10"/>
</dbReference>
<reference evidence="1 2" key="1">
    <citation type="journal article" date="2008" name="Nature">
        <title>The genome of the model beetle and pest Tribolium castaneum.</title>
        <authorList>
            <consortium name="Tribolium Genome Sequencing Consortium"/>
            <person name="Richards S."/>
            <person name="Gibbs R.A."/>
            <person name="Weinstock G.M."/>
            <person name="Brown S.J."/>
            <person name="Denell R."/>
            <person name="Beeman R.W."/>
            <person name="Gibbs R."/>
            <person name="Beeman R.W."/>
            <person name="Brown S.J."/>
            <person name="Bucher G."/>
            <person name="Friedrich M."/>
            <person name="Grimmelikhuijzen C.J."/>
            <person name="Klingler M."/>
            <person name="Lorenzen M."/>
            <person name="Richards S."/>
            <person name="Roth S."/>
            <person name="Schroder R."/>
            <person name="Tautz D."/>
            <person name="Zdobnov E.M."/>
            <person name="Muzny D."/>
            <person name="Gibbs R.A."/>
            <person name="Weinstock G.M."/>
            <person name="Attaway T."/>
            <person name="Bell S."/>
            <person name="Buhay C.J."/>
            <person name="Chandrabose M.N."/>
            <person name="Chavez D."/>
            <person name="Clerk-Blankenburg K.P."/>
            <person name="Cree A."/>
            <person name="Dao M."/>
            <person name="Davis C."/>
            <person name="Chacko J."/>
            <person name="Dinh H."/>
            <person name="Dugan-Rocha S."/>
            <person name="Fowler G."/>
            <person name="Garner T.T."/>
            <person name="Garnes J."/>
            <person name="Gnirke A."/>
            <person name="Hawes A."/>
            <person name="Hernandez J."/>
            <person name="Hines S."/>
            <person name="Holder M."/>
            <person name="Hume J."/>
            <person name="Jhangiani S.N."/>
            <person name="Joshi V."/>
            <person name="Khan Z.M."/>
            <person name="Jackson L."/>
            <person name="Kovar C."/>
            <person name="Kowis A."/>
            <person name="Lee S."/>
            <person name="Lewis L.R."/>
            <person name="Margolis J."/>
            <person name="Morgan M."/>
            <person name="Nazareth L.V."/>
            <person name="Nguyen N."/>
            <person name="Okwuonu G."/>
            <person name="Parker D."/>
            <person name="Richards S."/>
            <person name="Ruiz S.J."/>
            <person name="Santibanez J."/>
            <person name="Savard J."/>
            <person name="Scherer S.E."/>
            <person name="Schneider B."/>
            <person name="Sodergren E."/>
            <person name="Tautz D."/>
            <person name="Vattahil S."/>
            <person name="Villasana D."/>
            <person name="White C.S."/>
            <person name="Wright R."/>
            <person name="Park Y."/>
            <person name="Beeman R.W."/>
            <person name="Lord J."/>
            <person name="Oppert B."/>
            <person name="Lorenzen M."/>
            <person name="Brown S."/>
            <person name="Wang L."/>
            <person name="Savard J."/>
            <person name="Tautz D."/>
            <person name="Richards S."/>
            <person name="Weinstock G."/>
            <person name="Gibbs R.A."/>
            <person name="Liu Y."/>
            <person name="Worley K."/>
            <person name="Weinstock G."/>
            <person name="Elsik C.G."/>
            <person name="Reese J.T."/>
            <person name="Elhaik E."/>
            <person name="Landan G."/>
            <person name="Graur D."/>
            <person name="Arensburger P."/>
            <person name="Atkinson P."/>
            <person name="Beeman R.W."/>
            <person name="Beidler J."/>
            <person name="Brown S.J."/>
            <person name="Demuth J.P."/>
            <person name="Drury D.W."/>
            <person name="Du Y.Z."/>
            <person name="Fujiwara H."/>
            <person name="Lorenzen M."/>
            <person name="Maselli V."/>
            <person name="Osanai M."/>
            <person name="Park Y."/>
            <person name="Robertson H.M."/>
            <person name="Tu Z."/>
            <person name="Wang J.J."/>
            <person name="Wang S."/>
            <person name="Richards S."/>
            <person name="Song H."/>
            <person name="Zhang L."/>
            <person name="Sodergren E."/>
            <person name="Werner D."/>
            <person name="Stanke M."/>
            <person name="Morgenstern B."/>
            <person name="Solovyev V."/>
            <person name="Kosarev P."/>
            <person name="Brown G."/>
            <person name="Chen H.C."/>
            <person name="Ermolaeva O."/>
            <person name="Hlavina W."/>
            <person name="Kapustin Y."/>
            <person name="Kiryutin B."/>
            <person name="Kitts P."/>
            <person name="Maglott D."/>
            <person name="Pruitt K."/>
            <person name="Sapojnikov V."/>
            <person name="Souvorov A."/>
            <person name="Mackey A.J."/>
            <person name="Waterhouse R.M."/>
            <person name="Wyder S."/>
            <person name="Zdobnov E.M."/>
            <person name="Zdobnov E.M."/>
            <person name="Wyder S."/>
            <person name="Kriventseva E.V."/>
            <person name="Kadowaki T."/>
            <person name="Bork P."/>
            <person name="Aranda M."/>
            <person name="Bao R."/>
            <person name="Beermann A."/>
            <person name="Berns N."/>
            <person name="Bolognesi R."/>
            <person name="Bonneton F."/>
            <person name="Bopp D."/>
            <person name="Brown S.J."/>
            <person name="Bucher G."/>
            <person name="Butts T."/>
            <person name="Chaumot A."/>
            <person name="Denell R.E."/>
            <person name="Ferrier D.E."/>
            <person name="Friedrich M."/>
            <person name="Gordon C.M."/>
            <person name="Jindra M."/>
            <person name="Klingler M."/>
            <person name="Lan Q."/>
            <person name="Lattorff H.M."/>
            <person name="Laudet V."/>
            <person name="von Levetsow C."/>
            <person name="Liu Z."/>
            <person name="Lutz R."/>
            <person name="Lynch J.A."/>
            <person name="da Fonseca R.N."/>
            <person name="Posnien N."/>
            <person name="Reuter R."/>
            <person name="Roth S."/>
            <person name="Savard J."/>
            <person name="Schinko J.B."/>
            <person name="Schmitt C."/>
            <person name="Schoppmeier M."/>
            <person name="Schroder R."/>
            <person name="Shippy T.D."/>
            <person name="Simonnet F."/>
            <person name="Marques-Souza H."/>
            <person name="Tautz D."/>
            <person name="Tomoyasu Y."/>
            <person name="Trauner J."/>
            <person name="Van der Zee M."/>
            <person name="Vervoort M."/>
            <person name="Wittkopp N."/>
            <person name="Wimmer E.A."/>
            <person name="Yang X."/>
            <person name="Jones A.K."/>
            <person name="Sattelle D.B."/>
            <person name="Ebert P.R."/>
            <person name="Nelson D."/>
            <person name="Scott J.G."/>
            <person name="Beeman R.W."/>
            <person name="Muthukrishnan S."/>
            <person name="Kramer K.J."/>
            <person name="Arakane Y."/>
            <person name="Beeman R.W."/>
            <person name="Zhu Q."/>
            <person name="Hogenkamp D."/>
            <person name="Dixit R."/>
            <person name="Oppert B."/>
            <person name="Jiang H."/>
            <person name="Zou Z."/>
            <person name="Marshall J."/>
            <person name="Elpidina E."/>
            <person name="Vinokurov K."/>
            <person name="Oppert C."/>
            <person name="Zou Z."/>
            <person name="Evans J."/>
            <person name="Lu Z."/>
            <person name="Zhao P."/>
            <person name="Sumathipala N."/>
            <person name="Altincicek B."/>
            <person name="Vilcinskas A."/>
            <person name="Williams M."/>
            <person name="Hultmark D."/>
            <person name="Hetru C."/>
            <person name="Jiang H."/>
            <person name="Grimmelikhuijzen C.J."/>
            <person name="Hauser F."/>
            <person name="Cazzamali G."/>
            <person name="Williamson M."/>
            <person name="Park Y."/>
            <person name="Li B."/>
            <person name="Tanaka Y."/>
            <person name="Predel R."/>
            <person name="Neupert S."/>
            <person name="Schachtner J."/>
            <person name="Verleyen P."/>
            <person name="Raible F."/>
            <person name="Bork P."/>
            <person name="Friedrich M."/>
            <person name="Walden K.K."/>
            <person name="Robertson H.M."/>
            <person name="Angeli S."/>
            <person name="Foret S."/>
            <person name="Bucher G."/>
            <person name="Schuetz S."/>
            <person name="Maleszka R."/>
            <person name="Wimmer E.A."/>
            <person name="Beeman R.W."/>
            <person name="Lorenzen M."/>
            <person name="Tomoyasu Y."/>
            <person name="Miller S.C."/>
            <person name="Grossmann D."/>
            <person name="Bucher G."/>
        </authorList>
    </citation>
    <scope>NUCLEOTIDE SEQUENCE [LARGE SCALE GENOMIC DNA]</scope>
    <source>
        <strain evidence="1 2">Georgia GA2</strain>
    </source>
</reference>
<reference evidence="1 2" key="2">
    <citation type="journal article" date="2010" name="Nucleic Acids Res.">
        <title>BeetleBase in 2010: revisions to provide comprehensive genomic information for Tribolium castaneum.</title>
        <authorList>
            <person name="Kim H.S."/>
            <person name="Murphy T."/>
            <person name="Xia J."/>
            <person name="Caragea D."/>
            <person name="Park Y."/>
            <person name="Beeman R.W."/>
            <person name="Lorenzen M.D."/>
            <person name="Butcher S."/>
            <person name="Manak J.R."/>
            <person name="Brown S.J."/>
        </authorList>
    </citation>
    <scope>GENOME REANNOTATION</scope>
    <source>
        <strain evidence="1 2">Georgia GA2</strain>
    </source>
</reference>
<dbReference type="PhylomeDB" id="D6X3M3"/>
<dbReference type="AlphaFoldDB" id="D6X3M3"/>
<sequence length="154" mass="18136">MVYTSEQKAFLLESYFRNGEKVNGVWKYSIQPCLEEFREAFPEDVIVYEEFKNTLHRNVNLFRGTASTSRKEGSGRPTERTEEVIHATQEILEQDAKTSIRHLSQQVELSVGTLTAVRYREEILRLLSKNFTMMNYEKVCFNKMMQQRIAQQKL</sequence>
<evidence type="ECO:0000313" key="2">
    <source>
        <dbReference type="Proteomes" id="UP000007266"/>
    </source>
</evidence>
<dbReference type="EMBL" id="KQ971375">
    <property type="protein sequence ID" value="EEZ97647.1"/>
    <property type="molecule type" value="Genomic_DNA"/>
</dbReference>
<accession>D6X3M3</accession>
<dbReference type="PANTHER" id="PTHR47326">
    <property type="entry name" value="TRANSPOSABLE ELEMENT TC3 TRANSPOSASE-LIKE PROTEIN"/>
    <property type="match status" value="1"/>
</dbReference>
<keyword evidence="2" id="KW-1185">Reference proteome</keyword>
<organism evidence="1 2">
    <name type="scientific">Tribolium castaneum</name>
    <name type="common">Red flour beetle</name>
    <dbReference type="NCBI Taxonomy" id="7070"/>
    <lineage>
        <taxon>Eukaryota</taxon>
        <taxon>Metazoa</taxon>
        <taxon>Ecdysozoa</taxon>
        <taxon>Arthropoda</taxon>
        <taxon>Hexapoda</taxon>
        <taxon>Insecta</taxon>
        <taxon>Pterygota</taxon>
        <taxon>Neoptera</taxon>
        <taxon>Endopterygota</taxon>
        <taxon>Coleoptera</taxon>
        <taxon>Polyphaga</taxon>
        <taxon>Cucujiformia</taxon>
        <taxon>Tenebrionidae</taxon>
        <taxon>Tenebrionidae incertae sedis</taxon>
        <taxon>Tribolium</taxon>
    </lineage>
</organism>
<evidence type="ECO:0000313" key="1">
    <source>
        <dbReference type="EMBL" id="EEZ97647.1"/>
    </source>
</evidence>
<dbReference type="HOGENOM" id="CLU_1706531_0_0_1"/>
<protein>
    <recommendedName>
        <fullName evidence="3">DUF4817 domain-containing protein</fullName>
    </recommendedName>
</protein>